<dbReference type="Gene3D" id="3.30.40.10">
    <property type="entry name" value="Zinc/RING finger domain, C3HC4 (zinc finger)"/>
    <property type="match status" value="1"/>
</dbReference>
<feature type="compositionally biased region" description="Low complexity" evidence="1">
    <location>
        <begin position="22"/>
        <end position="34"/>
    </location>
</feature>
<dbReference type="RefSeq" id="XP_062719962.1">
    <property type="nucleotide sequence ID" value="XM_062870454.1"/>
</dbReference>
<dbReference type="InterPro" id="IPR013083">
    <property type="entry name" value="Znf_RING/FYVE/PHD"/>
</dbReference>
<dbReference type="SUPFAM" id="SSF57850">
    <property type="entry name" value="RING/U-box"/>
    <property type="match status" value="1"/>
</dbReference>
<proteinExistence type="predicted"/>
<name>A0AAJ0GQC4_9PEZI</name>
<evidence type="ECO:0000313" key="3">
    <source>
        <dbReference type="Proteomes" id="UP001273166"/>
    </source>
</evidence>
<evidence type="ECO:0008006" key="4">
    <source>
        <dbReference type="Google" id="ProtNLM"/>
    </source>
</evidence>
<comment type="caution">
    <text evidence="2">The sequence shown here is derived from an EMBL/GenBank/DDBJ whole genome shotgun (WGS) entry which is preliminary data.</text>
</comment>
<keyword evidence="3" id="KW-1185">Reference proteome</keyword>
<accession>A0AAJ0GQC4</accession>
<feature type="region of interest" description="Disordered" evidence="1">
    <location>
        <begin position="1"/>
        <end position="50"/>
    </location>
</feature>
<reference evidence="2" key="1">
    <citation type="journal article" date="2023" name="Mol. Phylogenet. Evol.">
        <title>Genome-scale phylogeny and comparative genomics of the fungal order Sordariales.</title>
        <authorList>
            <person name="Hensen N."/>
            <person name="Bonometti L."/>
            <person name="Westerberg I."/>
            <person name="Brannstrom I.O."/>
            <person name="Guillou S."/>
            <person name="Cros-Aarteil S."/>
            <person name="Calhoun S."/>
            <person name="Haridas S."/>
            <person name="Kuo A."/>
            <person name="Mondo S."/>
            <person name="Pangilinan J."/>
            <person name="Riley R."/>
            <person name="LaButti K."/>
            <person name="Andreopoulos B."/>
            <person name="Lipzen A."/>
            <person name="Chen C."/>
            <person name="Yan M."/>
            <person name="Daum C."/>
            <person name="Ng V."/>
            <person name="Clum A."/>
            <person name="Steindorff A."/>
            <person name="Ohm R.A."/>
            <person name="Martin F."/>
            <person name="Silar P."/>
            <person name="Natvig D.O."/>
            <person name="Lalanne C."/>
            <person name="Gautier V."/>
            <person name="Ament-Velasquez S.L."/>
            <person name="Kruys A."/>
            <person name="Hutchinson M.I."/>
            <person name="Powell A.J."/>
            <person name="Barry K."/>
            <person name="Miller A.N."/>
            <person name="Grigoriev I.V."/>
            <person name="Debuchy R."/>
            <person name="Gladieux P."/>
            <person name="Hiltunen Thoren M."/>
            <person name="Johannesson H."/>
        </authorList>
    </citation>
    <scope>NUCLEOTIDE SEQUENCE</scope>
    <source>
        <strain evidence="2">CBS 333.67</strain>
    </source>
</reference>
<dbReference type="GeneID" id="87889283"/>
<gene>
    <name evidence="2" type="ORF">B0T15DRAFT_557701</name>
</gene>
<organism evidence="2 3">
    <name type="scientific">Chaetomium strumarium</name>
    <dbReference type="NCBI Taxonomy" id="1170767"/>
    <lineage>
        <taxon>Eukaryota</taxon>
        <taxon>Fungi</taxon>
        <taxon>Dikarya</taxon>
        <taxon>Ascomycota</taxon>
        <taxon>Pezizomycotina</taxon>
        <taxon>Sordariomycetes</taxon>
        <taxon>Sordariomycetidae</taxon>
        <taxon>Sordariales</taxon>
        <taxon>Chaetomiaceae</taxon>
        <taxon>Chaetomium</taxon>
    </lineage>
</organism>
<reference evidence="2" key="2">
    <citation type="submission" date="2023-06" db="EMBL/GenBank/DDBJ databases">
        <authorList>
            <consortium name="Lawrence Berkeley National Laboratory"/>
            <person name="Mondo S.J."/>
            <person name="Hensen N."/>
            <person name="Bonometti L."/>
            <person name="Westerberg I."/>
            <person name="Brannstrom I.O."/>
            <person name="Guillou S."/>
            <person name="Cros-Aarteil S."/>
            <person name="Calhoun S."/>
            <person name="Haridas S."/>
            <person name="Kuo A."/>
            <person name="Pangilinan J."/>
            <person name="Riley R."/>
            <person name="Labutti K."/>
            <person name="Andreopoulos B."/>
            <person name="Lipzen A."/>
            <person name="Chen C."/>
            <person name="Yanf M."/>
            <person name="Daum C."/>
            <person name="Ng V."/>
            <person name="Clum A."/>
            <person name="Steindorff A."/>
            <person name="Ohm R."/>
            <person name="Martin F."/>
            <person name="Silar P."/>
            <person name="Natvig D."/>
            <person name="Lalanne C."/>
            <person name="Gautier V."/>
            <person name="Ament-Velasquez S.L."/>
            <person name="Kruys A."/>
            <person name="Hutchinson M.I."/>
            <person name="Powell A.J."/>
            <person name="Barry K."/>
            <person name="Miller A.N."/>
            <person name="Grigoriev I.V."/>
            <person name="Debuchy R."/>
            <person name="Gladieux P."/>
            <person name="Thoren M.H."/>
            <person name="Johannesson H."/>
        </authorList>
    </citation>
    <scope>NUCLEOTIDE SEQUENCE</scope>
    <source>
        <strain evidence="2">CBS 333.67</strain>
    </source>
</reference>
<dbReference type="Proteomes" id="UP001273166">
    <property type="component" value="Unassembled WGS sequence"/>
</dbReference>
<dbReference type="AlphaFoldDB" id="A0AAJ0GQC4"/>
<sequence>MVKVRVSTPSAPCRNLTAGHEAAQPSSPSASASQRGFPTPGSIAEGKDHQAEEATFTNGAPVNTSLLLLLLLRNLRGAVIDVDLPSDLSAASRIFTCRAGGGDGRHFIVSAECVREEHPGFTLVLDRVLSEAGVAHVYAAIPFCCWPEQVKLGYPTYTDHPDTACRAVERMLRRGTRVTVETRFANESHARRAVAGLDNKDLPTTEDLKMTAQLVTSAAFEIEEDRVVANNNNNTLQRYLDRQAKVWEAELVAVLSRRQDGYILLELQGPDGQAVARAKAALERILEGELLSLREDAATTSLANSRQTVTTPVPGPVVAADTAESDSSDCPVCLTPAEGAIHTSCGHVYCATCFVAVCSPAALSPSASAITCIGNGATCGVAFPLAELQSLLPPATVEGILAAFATGHACYNHLVGCCIFKYHRSPTLTIPPSKIAASIVELVT</sequence>
<protein>
    <recommendedName>
        <fullName evidence="4">RING-type domain-containing protein</fullName>
    </recommendedName>
</protein>
<evidence type="ECO:0000256" key="1">
    <source>
        <dbReference type="SAM" id="MobiDB-lite"/>
    </source>
</evidence>
<evidence type="ECO:0000313" key="2">
    <source>
        <dbReference type="EMBL" id="KAK3304182.1"/>
    </source>
</evidence>
<dbReference type="EMBL" id="JAUDZG010000005">
    <property type="protein sequence ID" value="KAK3304182.1"/>
    <property type="molecule type" value="Genomic_DNA"/>
</dbReference>